<name>A0AA36IC36_9DINO</name>
<reference evidence="2" key="1">
    <citation type="submission" date="2023-08" db="EMBL/GenBank/DDBJ databases">
        <authorList>
            <person name="Chen Y."/>
            <person name="Shah S."/>
            <person name="Dougan E. K."/>
            <person name="Thang M."/>
            <person name="Chan C."/>
        </authorList>
    </citation>
    <scope>NUCLEOTIDE SEQUENCE</scope>
</reference>
<organism evidence="2 3">
    <name type="scientific">Effrenium voratum</name>
    <dbReference type="NCBI Taxonomy" id="2562239"/>
    <lineage>
        <taxon>Eukaryota</taxon>
        <taxon>Sar</taxon>
        <taxon>Alveolata</taxon>
        <taxon>Dinophyceae</taxon>
        <taxon>Suessiales</taxon>
        <taxon>Symbiodiniaceae</taxon>
        <taxon>Effrenium</taxon>
    </lineage>
</organism>
<evidence type="ECO:0000313" key="3">
    <source>
        <dbReference type="Proteomes" id="UP001178507"/>
    </source>
</evidence>
<feature type="coiled-coil region" evidence="1">
    <location>
        <begin position="74"/>
        <end position="105"/>
    </location>
</feature>
<dbReference type="Proteomes" id="UP001178507">
    <property type="component" value="Unassembled WGS sequence"/>
</dbReference>
<sequence>MASAQATARGLCPWCRNSLLPGCCAQCLQRVARRYRRQTPQLESQLPRRSNRHGQLRERLRRLRAQLAQRQRGTARLRAQLEESRERLRQRRKAHEERLADLASAQRRLGARACVPRAQFLQDPTRHQLGAFHIYQELSVVLTALQQERRRRCSELVELLPVKWLQTGAGPEALSLGQVQSLERSGVLQEEELRNLDASLSLL</sequence>
<keyword evidence="1" id="KW-0175">Coiled coil</keyword>
<dbReference type="AlphaFoldDB" id="A0AA36IC36"/>
<comment type="caution">
    <text evidence="2">The sequence shown here is derived from an EMBL/GenBank/DDBJ whole genome shotgun (WGS) entry which is preliminary data.</text>
</comment>
<gene>
    <name evidence="2" type="ORF">EVOR1521_LOCUS11686</name>
</gene>
<evidence type="ECO:0000313" key="2">
    <source>
        <dbReference type="EMBL" id="CAJ1384972.1"/>
    </source>
</evidence>
<protein>
    <submittedName>
        <fullName evidence="2">Uncharacterized protein</fullName>
    </submittedName>
</protein>
<proteinExistence type="predicted"/>
<accession>A0AA36IC36</accession>
<dbReference type="EMBL" id="CAUJNA010001174">
    <property type="protein sequence ID" value="CAJ1384972.1"/>
    <property type="molecule type" value="Genomic_DNA"/>
</dbReference>
<feature type="non-terminal residue" evidence="2">
    <location>
        <position position="203"/>
    </location>
</feature>
<evidence type="ECO:0000256" key="1">
    <source>
        <dbReference type="SAM" id="Coils"/>
    </source>
</evidence>
<keyword evidence="3" id="KW-1185">Reference proteome</keyword>